<protein>
    <recommendedName>
        <fullName evidence="3">DNA damage-binding protein 2</fullName>
    </recommendedName>
</protein>
<evidence type="ECO:0000259" key="11">
    <source>
        <dbReference type="PROSITE" id="PS50158"/>
    </source>
</evidence>
<dbReference type="PANTHER" id="PTHR15169:SF0">
    <property type="entry name" value="DNA DAMAGE-BINDING PROTEIN 2"/>
    <property type="match status" value="1"/>
</dbReference>
<dbReference type="GO" id="GO:0008270">
    <property type="term" value="F:zinc ion binding"/>
    <property type="evidence" value="ECO:0007669"/>
    <property type="project" value="UniProtKB-KW"/>
</dbReference>
<feature type="compositionally biased region" description="Gly residues" evidence="10">
    <location>
        <begin position="691"/>
        <end position="705"/>
    </location>
</feature>
<keyword evidence="13" id="KW-1185">Reference proteome</keyword>
<evidence type="ECO:0000256" key="6">
    <source>
        <dbReference type="ARBA" id="ARBA00022786"/>
    </source>
</evidence>
<keyword evidence="8" id="KW-0863">Zinc-finger</keyword>
<keyword evidence="7" id="KW-0539">Nucleus</keyword>
<name>A0A1X6NQF0_PORUM</name>
<evidence type="ECO:0000256" key="3">
    <source>
        <dbReference type="ARBA" id="ARBA00014580"/>
    </source>
</evidence>
<dbReference type="GO" id="GO:0003684">
    <property type="term" value="F:damaged DNA binding"/>
    <property type="evidence" value="ECO:0007669"/>
    <property type="project" value="InterPro"/>
</dbReference>
<dbReference type="InterPro" id="IPR015943">
    <property type="entry name" value="WD40/YVTN_repeat-like_dom_sf"/>
</dbReference>
<dbReference type="PROSITE" id="PS50082">
    <property type="entry name" value="WD_REPEATS_2"/>
    <property type="match status" value="1"/>
</dbReference>
<feature type="region of interest" description="Disordered" evidence="10">
    <location>
        <begin position="686"/>
        <end position="806"/>
    </location>
</feature>
<feature type="domain" description="CCHC-type" evidence="11">
    <location>
        <begin position="215"/>
        <end position="229"/>
    </location>
</feature>
<comment type="similarity">
    <text evidence="2">Belongs to the WD repeat DDB2/WDR76 family.</text>
</comment>
<reference evidence="12 13" key="1">
    <citation type="submission" date="2017-03" db="EMBL/GenBank/DDBJ databases">
        <title>WGS assembly of Porphyra umbilicalis.</title>
        <authorList>
            <person name="Brawley S.H."/>
            <person name="Blouin N.A."/>
            <person name="Ficko-Blean E."/>
            <person name="Wheeler G.L."/>
            <person name="Lohr M."/>
            <person name="Goodson H.V."/>
            <person name="Jenkins J.W."/>
            <person name="Blaby-Haas C.E."/>
            <person name="Helliwell K.E."/>
            <person name="Chan C."/>
            <person name="Marriage T."/>
            <person name="Bhattacharya D."/>
            <person name="Klein A.S."/>
            <person name="Badis Y."/>
            <person name="Brodie J."/>
            <person name="Cao Y."/>
            <person name="Collen J."/>
            <person name="Dittami S.M."/>
            <person name="Gachon C.M."/>
            <person name="Green B.R."/>
            <person name="Karpowicz S."/>
            <person name="Kim J.W."/>
            <person name="Kudahl U."/>
            <person name="Lin S."/>
            <person name="Michel G."/>
            <person name="Mittag M."/>
            <person name="Olson B.J."/>
            <person name="Pangilinan J."/>
            <person name="Peng Y."/>
            <person name="Qiu H."/>
            <person name="Shu S."/>
            <person name="Singer J.T."/>
            <person name="Smith A.G."/>
            <person name="Sprecher B.N."/>
            <person name="Wagner V."/>
            <person name="Wang W."/>
            <person name="Wang Z.-Y."/>
            <person name="Yan J."/>
            <person name="Yarish C."/>
            <person name="Zoeuner-Riek S."/>
            <person name="Zhuang Y."/>
            <person name="Zou Y."/>
            <person name="Lindquist E.A."/>
            <person name="Grimwood J."/>
            <person name="Barry K."/>
            <person name="Rokhsar D.S."/>
            <person name="Schmutz J."/>
            <person name="Stiller J.W."/>
            <person name="Grossman A.R."/>
            <person name="Prochnik S.E."/>
        </authorList>
    </citation>
    <scope>NUCLEOTIDE SEQUENCE [LARGE SCALE GENOMIC DNA]</scope>
    <source>
        <strain evidence="12">4086291</strain>
    </source>
</reference>
<evidence type="ECO:0000256" key="5">
    <source>
        <dbReference type="ARBA" id="ARBA00022737"/>
    </source>
</evidence>
<keyword evidence="4 9" id="KW-0853">WD repeat</keyword>
<dbReference type="Gene3D" id="2.130.10.10">
    <property type="entry name" value="YVTN repeat-like/Quinoprotein amine dehydrogenase"/>
    <property type="match status" value="1"/>
</dbReference>
<feature type="compositionally biased region" description="Low complexity" evidence="10">
    <location>
        <begin position="137"/>
        <end position="148"/>
    </location>
</feature>
<dbReference type="InterPro" id="IPR001878">
    <property type="entry name" value="Znf_CCHC"/>
</dbReference>
<dbReference type="SMART" id="SM00320">
    <property type="entry name" value="WD40"/>
    <property type="match status" value="1"/>
</dbReference>
<dbReference type="PROSITE" id="PS50158">
    <property type="entry name" value="ZF_CCHC"/>
    <property type="match status" value="1"/>
</dbReference>
<feature type="region of interest" description="Disordered" evidence="10">
    <location>
        <begin position="137"/>
        <end position="182"/>
    </location>
</feature>
<accession>A0A1X6NQF0</accession>
<evidence type="ECO:0000256" key="1">
    <source>
        <dbReference type="ARBA" id="ARBA00004123"/>
    </source>
</evidence>
<feature type="compositionally biased region" description="Low complexity" evidence="10">
    <location>
        <begin position="719"/>
        <end position="736"/>
    </location>
</feature>
<feature type="compositionally biased region" description="Low complexity" evidence="10">
    <location>
        <begin position="794"/>
        <end position="806"/>
    </location>
</feature>
<dbReference type="GO" id="GO:0009411">
    <property type="term" value="P:response to UV"/>
    <property type="evidence" value="ECO:0007669"/>
    <property type="project" value="TreeGrafter"/>
</dbReference>
<dbReference type="InterPro" id="IPR001680">
    <property type="entry name" value="WD40_rpt"/>
</dbReference>
<dbReference type="Proteomes" id="UP000218209">
    <property type="component" value="Unassembled WGS sequence"/>
</dbReference>
<feature type="region of interest" description="Disordered" evidence="10">
    <location>
        <begin position="1"/>
        <end position="70"/>
    </location>
</feature>
<evidence type="ECO:0000256" key="10">
    <source>
        <dbReference type="SAM" id="MobiDB-lite"/>
    </source>
</evidence>
<dbReference type="OrthoDB" id="9890280at2759"/>
<dbReference type="GO" id="GO:0006281">
    <property type="term" value="P:DNA repair"/>
    <property type="evidence" value="ECO:0007669"/>
    <property type="project" value="InterPro"/>
</dbReference>
<dbReference type="PROSITE" id="PS00678">
    <property type="entry name" value="WD_REPEATS_1"/>
    <property type="match status" value="1"/>
</dbReference>
<dbReference type="InterPro" id="IPR019775">
    <property type="entry name" value="WD40_repeat_CS"/>
</dbReference>
<evidence type="ECO:0000313" key="13">
    <source>
        <dbReference type="Proteomes" id="UP000218209"/>
    </source>
</evidence>
<dbReference type="GO" id="GO:0080008">
    <property type="term" value="C:Cul4-RING E3 ubiquitin ligase complex"/>
    <property type="evidence" value="ECO:0007669"/>
    <property type="project" value="InterPro"/>
</dbReference>
<dbReference type="AlphaFoldDB" id="A0A1X6NQF0"/>
<feature type="compositionally biased region" description="Acidic residues" evidence="10">
    <location>
        <begin position="24"/>
        <end position="55"/>
    </location>
</feature>
<keyword evidence="8" id="KW-0862">Zinc</keyword>
<dbReference type="GO" id="GO:0005634">
    <property type="term" value="C:nucleus"/>
    <property type="evidence" value="ECO:0007669"/>
    <property type="project" value="UniProtKB-SubCell"/>
</dbReference>
<feature type="repeat" description="WD" evidence="9">
    <location>
        <begin position="478"/>
        <end position="497"/>
    </location>
</feature>
<gene>
    <name evidence="12" type="ORF">BU14_0664s0002</name>
</gene>
<keyword evidence="6" id="KW-0833">Ubl conjugation pathway</keyword>
<dbReference type="SUPFAM" id="SSF101908">
    <property type="entry name" value="Putative isomerase YbhE"/>
    <property type="match status" value="1"/>
</dbReference>
<keyword evidence="5" id="KW-0677">Repeat</keyword>
<comment type="subcellular location">
    <subcellularLocation>
        <location evidence="1">Nucleus</location>
    </subcellularLocation>
</comment>
<dbReference type="Pfam" id="PF00400">
    <property type="entry name" value="WD40"/>
    <property type="match status" value="1"/>
</dbReference>
<organism evidence="12 13">
    <name type="scientific">Porphyra umbilicalis</name>
    <name type="common">Purple laver</name>
    <name type="synonym">Red alga</name>
    <dbReference type="NCBI Taxonomy" id="2786"/>
    <lineage>
        <taxon>Eukaryota</taxon>
        <taxon>Rhodophyta</taxon>
        <taxon>Bangiophyceae</taxon>
        <taxon>Bangiales</taxon>
        <taxon>Bangiaceae</taxon>
        <taxon>Porphyra</taxon>
    </lineage>
</organism>
<dbReference type="InterPro" id="IPR033312">
    <property type="entry name" value="DDB2"/>
</dbReference>
<evidence type="ECO:0000256" key="9">
    <source>
        <dbReference type="PROSITE-ProRule" id="PRU00221"/>
    </source>
</evidence>
<evidence type="ECO:0000256" key="8">
    <source>
        <dbReference type="PROSITE-ProRule" id="PRU00047"/>
    </source>
</evidence>
<feature type="compositionally biased region" description="Low complexity" evidence="10">
    <location>
        <begin position="172"/>
        <end position="182"/>
    </location>
</feature>
<proteinExistence type="inferred from homology"/>
<evidence type="ECO:0000256" key="7">
    <source>
        <dbReference type="ARBA" id="ARBA00023242"/>
    </source>
</evidence>
<sequence length="806" mass="81533">MLRRSGRRRTIVEAAGVRAAAADHDDEEPRGDSGADDDGDGDSGSDRSWEDDDASADGGPTVRGDTFLTTSVTPARGAAAIGASADGGNLASTPSRPALRLRLNRSLSAVTPAPPLRQTSSLATGRRELSVAAAATTASALRSSPPAGGSIGGAVRGGAAAAPPPPDASVNAGAAATPRGPRPVGSCHFNYNDGRCLYCDADPWHARRYCPVRECYLCRRAGHIFTDCPHRVAGVALPGSAAAAADAPRAAPRPPPRGALTTPRYLAARASTPSPPALRDRLRRRHRLGGAVAVAAAAVRMLPTRVTALGLPAAHPRLVVAADAAGAVGVWRHDLLGGDRGGDGAVSDCITTAPVHVGGTAVTGVASDAARDGDGVYTTGVDGSLRRLCLAAFEPGAGAGGAAAPHTTTLWAAADVGYADATGFASVTVDAGSGLVYVGDSRGRVHRVDPRAPRAAAGGTWRAHAQRRVNSVAVNSGDGRLLATAGSDRAVRLWDVRRLPAGGGAGGGGGSSVGRRTAGAVGGATANRSIYGAAFSPHTGTRLLAMAAVPAPAGAPAGRAHAAAAAATPSSTLIHSHDWAGYPASFVASWDPHADNWRETGFVCGRFLGQEVASVTPTGRRRVCPVTVHPVDLFDAPDGRAWRHATALADARLNTVCTLKELHPTAAVLATGSSCSVYLWAPVRDEDDGGDGGGGGGRKGGGGGAVAPQTGSAGRRRLTPTTTGMAGGPAAVGVERSATRRPPPRSPPASSSRRLGIGRRVWGARSDWLPPAPVCPRASRGGSRGERRARARAPRFVPRAAAHTRA</sequence>
<evidence type="ECO:0000256" key="2">
    <source>
        <dbReference type="ARBA" id="ARBA00005434"/>
    </source>
</evidence>
<evidence type="ECO:0000256" key="4">
    <source>
        <dbReference type="ARBA" id="ARBA00022574"/>
    </source>
</evidence>
<dbReference type="PANTHER" id="PTHR15169">
    <property type="entry name" value="DAMAGE-SPECIFIC DNA BINDING PROTEIN 2"/>
    <property type="match status" value="1"/>
</dbReference>
<evidence type="ECO:0000313" key="12">
    <source>
        <dbReference type="EMBL" id="OSX70817.1"/>
    </source>
</evidence>
<keyword evidence="8" id="KW-0479">Metal-binding</keyword>
<dbReference type="EMBL" id="KV919206">
    <property type="protein sequence ID" value="OSX70817.1"/>
    <property type="molecule type" value="Genomic_DNA"/>
</dbReference>